<feature type="region of interest" description="Disordered" evidence="1">
    <location>
        <begin position="678"/>
        <end position="704"/>
    </location>
</feature>
<gene>
    <name evidence="3" type="primary">gprs</name>
    <name evidence="3" type="ORF">Bhyg_01199</name>
</gene>
<dbReference type="PANTHER" id="PTHR24410:SF46">
    <property type="entry name" value="SERINE-ENRICHED PROTEIN"/>
    <property type="match status" value="1"/>
</dbReference>
<comment type="caution">
    <text evidence="3">The sequence shown here is derived from an EMBL/GenBank/DDBJ whole genome shotgun (WGS) entry which is preliminary data.</text>
</comment>
<dbReference type="SMART" id="SM00875">
    <property type="entry name" value="BACK"/>
    <property type="match status" value="1"/>
</dbReference>
<feature type="compositionally biased region" description="Basic and acidic residues" evidence="1">
    <location>
        <begin position="491"/>
        <end position="505"/>
    </location>
</feature>
<feature type="compositionally biased region" description="Polar residues" evidence="1">
    <location>
        <begin position="402"/>
        <end position="411"/>
    </location>
</feature>
<feature type="region of interest" description="Disordered" evidence="1">
    <location>
        <begin position="732"/>
        <end position="760"/>
    </location>
</feature>
<feature type="compositionally biased region" description="Polar residues" evidence="1">
    <location>
        <begin position="382"/>
        <end position="395"/>
    </location>
</feature>
<dbReference type="EMBL" id="WJQU01000001">
    <property type="protein sequence ID" value="KAJ6645990.1"/>
    <property type="molecule type" value="Genomic_DNA"/>
</dbReference>
<feature type="compositionally biased region" description="Basic and acidic residues" evidence="1">
    <location>
        <begin position="735"/>
        <end position="746"/>
    </location>
</feature>
<organism evidence="3 4">
    <name type="scientific">Pseudolycoriella hygida</name>
    <dbReference type="NCBI Taxonomy" id="35572"/>
    <lineage>
        <taxon>Eukaryota</taxon>
        <taxon>Metazoa</taxon>
        <taxon>Ecdysozoa</taxon>
        <taxon>Arthropoda</taxon>
        <taxon>Hexapoda</taxon>
        <taxon>Insecta</taxon>
        <taxon>Pterygota</taxon>
        <taxon>Neoptera</taxon>
        <taxon>Endopterygota</taxon>
        <taxon>Diptera</taxon>
        <taxon>Nematocera</taxon>
        <taxon>Sciaroidea</taxon>
        <taxon>Sciaridae</taxon>
        <taxon>Pseudolycoriella</taxon>
    </lineage>
</organism>
<dbReference type="AlphaFoldDB" id="A0A9Q0N935"/>
<feature type="compositionally biased region" description="Polar residues" evidence="1">
    <location>
        <begin position="1007"/>
        <end position="1020"/>
    </location>
</feature>
<dbReference type="Proteomes" id="UP001151699">
    <property type="component" value="Chromosome A"/>
</dbReference>
<dbReference type="InterPro" id="IPR011333">
    <property type="entry name" value="SKP1/BTB/POZ_sf"/>
</dbReference>
<dbReference type="SMART" id="SM00225">
    <property type="entry name" value="BTB"/>
    <property type="match status" value="1"/>
</dbReference>
<accession>A0A9Q0N935</accession>
<dbReference type="OrthoDB" id="6359816at2759"/>
<dbReference type="CDD" id="cd18507">
    <property type="entry name" value="BACK_GPRS_like"/>
    <property type="match status" value="1"/>
</dbReference>
<dbReference type="PROSITE" id="PS50097">
    <property type="entry name" value="BTB"/>
    <property type="match status" value="1"/>
</dbReference>
<feature type="compositionally biased region" description="Basic residues" evidence="1">
    <location>
        <begin position="1180"/>
        <end position="1190"/>
    </location>
</feature>
<dbReference type="Gene3D" id="3.30.710.10">
    <property type="entry name" value="Potassium Channel Kv1.1, Chain A"/>
    <property type="match status" value="1"/>
</dbReference>
<evidence type="ECO:0000256" key="1">
    <source>
        <dbReference type="SAM" id="MobiDB-lite"/>
    </source>
</evidence>
<keyword evidence="4" id="KW-1185">Reference proteome</keyword>
<dbReference type="SUPFAM" id="SSF54695">
    <property type="entry name" value="POZ domain"/>
    <property type="match status" value="1"/>
</dbReference>
<dbReference type="InterPro" id="IPR051481">
    <property type="entry name" value="BTB-POZ/Galectin-3-binding"/>
</dbReference>
<evidence type="ECO:0000313" key="3">
    <source>
        <dbReference type="EMBL" id="KAJ6645990.1"/>
    </source>
</evidence>
<feature type="compositionally biased region" description="Low complexity" evidence="1">
    <location>
        <begin position="344"/>
        <end position="355"/>
    </location>
</feature>
<feature type="domain" description="BTB" evidence="2">
    <location>
        <begin position="40"/>
        <end position="144"/>
    </location>
</feature>
<reference evidence="3" key="1">
    <citation type="submission" date="2022-07" db="EMBL/GenBank/DDBJ databases">
        <authorList>
            <person name="Trinca V."/>
            <person name="Uliana J.V.C."/>
            <person name="Torres T.T."/>
            <person name="Ward R.J."/>
            <person name="Monesi N."/>
        </authorList>
    </citation>
    <scope>NUCLEOTIDE SEQUENCE</scope>
    <source>
        <strain evidence="3">HSMRA1968</strain>
        <tissue evidence="3">Whole embryos</tissue>
    </source>
</reference>
<evidence type="ECO:0000313" key="4">
    <source>
        <dbReference type="Proteomes" id="UP001151699"/>
    </source>
</evidence>
<feature type="compositionally biased region" description="Polar residues" evidence="1">
    <location>
        <begin position="1119"/>
        <end position="1131"/>
    </location>
</feature>
<name>A0A9Q0N935_9DIPT</name>
<feature type="compositionally biased region" description="Basic and acidic residues" evidence="1">
    <location>
        <begin position="1169"/>
        <end position="1179"/>
    </location>
</feature>
<feature type="region of interest" description="Disordered" evidence="1">
    <location>
        <begin position="326"/>
        <end position="554"/>
    </location>
</feature>
<feature type="region of interest" description="Disordered" evidence="1">
    <location>
        <begin position="1116"/>
        <end position="1145"/>
    </location>
</feature>
<proteinExistence type="predicted"/>
<dbReference type="InterPro" id="IPR011705">
    <property type="entry name" value="BACK"/>
</dbReference>
<protein>
    <submittedName>
        <fullName evidence="3">Serine-enriched protein</fullName>
    </submittedName>
</protein>
<dbReference type="InterPro" id="IPR000210">
    <property type="entry name" value="BTB/POZ_dom"/>
</dbReference>
<feature type="compositionally biased region" description="Polar residues" evidence="1">
    <location>
        <begin position="329"/>
        <end position="339"/>
    </location>
</feature>
<feature type="compositionally biased region" description="Low complexity" evidence="1">
    <location>
        <begin position="412"/>
        <end position="431"/>
    </location>
</feature>
<feature type="region of interest" description="Disordered" evidence="1">
    <location>
        <begin position="1162"/>
        <end position="1198"/>
    </location>
</feature>
<evidence type="ECO:0000259" key="2">
    <source>
        <dbReference type="PROSITE" id="PS50097"/>
    </source>
</evidence>
<feature type="region of interest" description="Disordered" evidence="1">
    <location>
        <begin position="1006"/>
        <end position="1064"/>
    </location>
</feature>
<dbReference type="PANTHER" id="PTHR24410">
    <property type="entry name" value="HL07962P-RELATED"/>
    <property type="match status" value="1"/>
</dbReference>
<feature type="compositionally biased region" description="Polar residues" evidence="1">
    <location>
        <begin position="1047"/>
        <end position="1058"/>
    </location>
</feature>
<dbReference type="CDD" id="cd18294">
    <property type="entry name" value="BTB_POZ_BTBD19"/>
    <property type="match status" value="1"/>
</dbReference>
<dbReference type="Pfam" id="PF00651">
    <property type="entry name" value="BTB"/>
    <property type="match status" value="2"/>
</dbReference>
<sequence length="1198" mass="133887">MPEVLTLSGLADAEPDLSTFENKTGLAEDMKFLASMPELCDVTFLVGDTREPVCAVKAVLASRSRVFKQILYQEPSPQRKKDQPRENKLRLFLKRSSEPLLNLQNAAHQPSGQQHQTLIIEEFEPDVFRQLIEYIHTGCVTLQPRTLLGVLNAADYYGLEELRRACSGFVQCCITVDTVCALLSSAERYIQYKCTKGIVQKVLEFVDEHGNEVLNLGSFTLLPEHVVRLILSREDSRADEFTKFQAVLMWSKKYCDNNPNIPLKDVIGNFLEYIQFHKIPANVLMREIHPLGLVPYAIIMNALAYQADPASVDPGKLSPNSFRVRRARQSQGRSMSVQSCDPYGSNTTLSSSGSSDPAILGSLNTKSQSFRTRRSPSERKSPNSFNPFQGPLNLNNDKRRSPISQKSPGSLSQQESKSPGSTSSKSPFSLSRQGTLRSSHRRKNSMGTSLNLNPPGRRSPAPLSPQGRRSPGFLTADAVRSPIEFPGLGPLDRKSPTTLFPERRSPTSNIQIQGRRSPIGFYECDRRSPTSTVHVQDRKSPTFNGGFEDGRRSPTVQVQGRRSPIGFSQGLITCIPIVTPTDRRSPIGNMQIPPITVSNSEISWAHTSETCVIVEKCETFPGEKSTVEEKPPSPVQERKERSVIRDIIAFVRKPSKKTSSISGTSRTGKFANAFSRAESGSASPLMRQSTFSNSPAASTVRTRSAVTRQMSEATFEPKISLKYLNSKMSLRLRRTTADDKKKKSSGDEMSDVETSDSKGECSNAVFELENVHFEKVGESYIKHDKIREETLEDATPSPVQVVAVSEQLELKNESESDANKSIDGSVELLKETLGPFFGKPEPIYANLLEIQNENSNDSQIQCPTFEIMPPSRRSSFDPPRSPFLENLKSPCDTDTELMHLNRLDSGGDSFEMVDTDRNRESSFESRYPSSSHTSFDISRYQSTSYEDQTSSFEIIDMDNPRGSIDQKSPIDLRKSSIELVDIETFQKSENAGRKSSLETHFEYQGPASLSTPKTIKQISEPSRCRDCFPNTGMRTHYSAPNRPRSPLSGQTSSNFSSRDSNDYGFEMPSLPRTCNAELKSPFSDKSKQHFPLTTKQGTETRSFLCTDQRCASIFEPRPHTTSTQLLPTSNEFEPPSPRRAASASPKHTFTFRIVLKKVDSSPDALCPSAERRRSRDRNERLRRRDSRKKRMLDSGKSF</sequence>